<dbReference type="Pfam" id="PF00400">
    <property type="entry name" value="WD40"/>
    <property type="match status" value="4"/>
</dbReference>
<dbReference type="Proteomes" id="UP001443914">
    <property type="component" value="Unassembled WGS sequence"/>
</dbReference>
<dbReference type="GO" id="GO:0005737">
    <property type="term" value="C:cytoplasm"/>
    <property type="evidence" value="ECO:0007669"/>
    <property type="project" value="UniProtKB-SubCell"/>
</dbReference>
<comment type="caution">
    <text evidence="9">The sequence shown here is derived from an EMBL/GenBank/DDBJ whole genome shotgun (WGS) entry which is preliminary data.</text>
</comment>
<dbReference type="InterPro" id="IPR015943">
    <property type="entry name" value="WD40/YVTN_repeat-like_dom_sf"/>
</dbReference>
<evidence type="ECO:0000256" key="4">
    <source>
        <dbReference type="ARBA" id="ARBA00022694"/>
    </source>
</evidence>
<sequence length="1367" mass="151619">MRRVEGKVKGGEYLGEISALCYLQIPPSLSPLPLLVAGSGSNLLLFDLNQPHAPRCLHSFTIFHGLRVHGIASSFLRSHSPSSLSFRLAVSGERRLKLFTLLLHFHTSPPPHSVSAHLTLLHLLPTFSHWVLHFSFLQVHDSSSSSSSSSSACHSLAVGCSDNSLHLWDFFNSRFLLQHAQCPERCLLYSMKIWGPSFSSLVIASGTIFNEIVVWKLTRQHHLPYLTLNENDPSSTQRLDDVHEFDGQYYKAEVVSRLSGHQGSIFCLSWSNDGSTLISVSDDRSARMWIMDTETKVTDDSKKIHGPYSAGPILFGHGARVWDCCISDTVIVTAGEDCSCRVWGLDGKELRIIKEHIGRGIWRCLYDLNSSLLVTAGFDSAIKVHRLPTSSLFSGKSIKEVNERKVEVFQVCIPNSLGQTGLMDSKSEYVRCLKFARKDTIYIATNHGYVYHAKLYDNGSVEWTELVRVTEEVPVICLDLLSTDLSELSLDVEDLVAVGDGRGGMKVLEVRFCDGTPKVAARISWLAEIERQLLGAYWCKSLGRRFIFTSNPRGLLKLWRLSVPSSDDGLRNCDVHLVANFTSPFGARILSLDASYKEEVLVCGDVRGNLVLFPLSKSILLETSPLTVENTSVVTYFKGAHGISSVSSISISRFSCTLTEICSTGGDGCICYLEYSKDQHTLEFVGMKQTKELSLVQSVSAGHYSLGDSASIRYAVGFSSTDFLIWNLVSETKVLQVKCGGWRRPHSFHLGQTPEIDSSFAYVKDEIIYVHRYWVADIAEKIYPLSMHLQFHGREIHSLCIIPEEFESASTGLQIFRPKSSWIATGCEDGTVRLTSYDHDTENWALSNLLGEHVGGSAVRSLCFVSKIHSVEAKVVEAVNGTFDIESSSENNDRPRLLISVGAKRVLTSWLLRSRRISESDASANGLENNNGDFNSSPRDLSSMSFKWLSTDMPVKSLCSRKKVQDVVGRFDAVPNANYASTPTEMELLQHEDTHDDDWRYLAVTAFLVNVAQSRITVCFVVVACSDATLILRALVLPYRYWFDVASLAHLSSPVLTLQHAVHPFHFPNQGSVMTKNMYMAISGSTDGSIAFWDLTERVEAFLQRVSSLHEEKSIDIQKRPRTGRGSQGGRWWKSVDCSTTDTKPTGPSMAFTNKDSAIAQNQICSIDSGTASCGSGRSASGSSPRLSEIKPLHVLYNVHQSGVNCLHLCCRIQGDTSRYNIISGGDDQALNFLEVVVASSLTRSHVNEDGIFDAKSAQEITEHDIHCNSSESCSIEILYQKKVFSAHSSAVKGVWTDGIWFFSVGLDQRIRCWNLQEDGNLAEHCHFVTSVPEPEALDVKACGRNCFQVVVAGRGMQIIEFLVTRE</sequence>
<proteinExistence type="inferred from homology"/>
<evidence type="ECO:0000313" key="9">
    <source>
        <dbReference type="EMBL" id="KAK9704719.1"/>
    </source>
</evidence>
<comment type="subcellular location">
    <subcellularLocation>
        <location evidence="1">Cytoplasm</location>
    </subcellularLocation>
</comment>
<gene>
    <name evidence="9" type="ORF">RND81_07G007200</name>
</gene>
<organism evidence="9 10">
    <name type="scientific">Saponaria officinalis</name>
    <name type="common">Common soapwort</name>
    <name type="synonym">Lychnis saponaria</name>
    <dbReference type="NCBI Taxonomy" id="3572"/>
    <lineage>
        <taxon>Eukaryota</taxon>
        <taxon>Viridiplantae</taxon>
        <taxon>Streptophyta</taxon>
        <taxon>Embryophyta</taxon>
        <taxon>Tracheophyta</taxon>
        <taxon>Spermatophyta</taxon>
        <taxon>Magnoliopsida</taxon>
        <taxon>eudicotyledons</taxon>
        <taxon>Gunneridae</taxon>
        <taxon>Pentapetalae</taxon>
        <taxon>Caryophyllales</taxon>
        <taxon>Caryophyllaceae</taxon>
        <taxon>Caryophylleae</taxon>
        <taxon>Saponaria</taxon>
    </lineage>
</organism>
<name>A0AAW1JL26_SAPOF</name>
<dbReference type="PANTHER" id="PTHR14344:SF3">
    <property type="entry name" value="WD REPEAT-CONTAINING PROTEIN 6"/>
    <property type="match status" value="1"/>
</dbReference>
<reference evidence="9" key="1">
    <citation type="submission" date="2024-03" db="EMBL/GenBank/DDBJ databases">
        <title>WGS assembly of Saponaria officinalis var. Norfolk2.</title>
        <authorList>
            <person name="Jenkins J."/>
            <person name="Shu S."/>
            <person name="Grimwood J."/>
            <person name="Barry K."/>
            <person name="Goodstein D."/>
            <person name="Schmutz J."/>
            <person name="Leebens-Mack J."/>
            <person name="Osbourn A."/>
        </authorList>
    </citation>
    <scope>NUCLEOTIDE SEQUENCE [LARGE SCALE GENOMIC DNA]</scope>
    <source>
        <strain evidence="9">JIC</strain>
    </source>
</reference>
<comment type="similarity">
    <text evidence="6">Belongs to the WD repeat WDR6 family.</text>
</comment>
<accession>A0AAW1JL26</accession>
<evidence type="ECO:0000256" key="1">
    <source>
        <dbReference type="ARBA" id="ARBA00004496"/>
    </source>
</evidence>
<evidence type="ECO:0000313" key="10">
    <source>
        <dbReference type="Proteomes" id="UP001443914"/>
    </source>
</evidence>
<evidence type="ECO:0000256" key="7">
    <source>
        <dbReference type="PROSITE-ProRule" id="PRU00221"/>
    </source>
</evidence>
<keyword evidence="3 7" id="KW-0853">WD repeat</keyword>
<protein>
    <recommendedName>
        <fullName evidence="11">WD repeat-containing protein 6</fullName>
    </recommendedName>
</protein>
<feature type="repeat" description="WD" evidence="7">
    <location>
        <begin position="258"/>
        <end position="299"/>
    </location>
</feature>
<dbReference type="EMBL" id="JBDFQZ010000007">
    <property type="protein sequence ID" value="KAK9704719.1"/>
    <property type="molecule type" value="Genomic_DNA"/>
</dbReference>
<keyword evidence="2" id="KW-0963">Cytoplasm</keyword>
<feature type="region of interest" description="Disordered" evidence="8">
    <location>
        <begin position="1117"/>
        <end position="1150"/>
    </location>
</feature>
<keyword evidence="4" id="KW-0819">tRNA processing</keyword>
<dbReference type="SMART" id="SM00320">
    <property type="entry name" value="WD40"/>
    <property type="match status" value="9"/>
</dbReference>
<dbReference type="InterPro" id="IPR051973">
    <property type="entry name" value="tRNA_Anticodon_Mtase-Reg"/>
</dbReference>
<feature type="compositionally biased region" description="Polar residues" evidence="8">
    <location>
        <begin position="1137"/>
        <end position="1150"/>
    </location>
</feature>
<keyword evidence="5" id="KW-0677">Repeat</keyword>
<dbReference type="InterPro" id="IPR001680">
    <property type="entry name" value="WD40_rpt"/>
</dbReference>
<dbReference type="Gene3D" id="2.130.10.10">
    <property type="entry name" value="YVTN repeat-like/Quinoprotein amine dehydrogenase"/>
    <property type="match status" value="4"/>
</dbReference>
<evidence type="ECO:0000256" key="3">
    <source>
        <dbReference type="ARBA" id="ARBA00022574"/>
    </source>
</evidence>
<dbReference type="PROSITE" id="PS50082">
    <property type="entry name" value="WD_REPEATS_2"/>
    <property type="match status" value="1"/>
</dbReference>
<evidence type="ECO:0000256" key="8">
    <source>
        <dbReference type="SAM" id="MobiDB-lite"/>
    </source>
</evidence>
<evidence type="ECO:0000256" key="6">
    <source>
        <dbReference type="ARBA" id="ARBA00038255"/>
    </source>
</evidence>
<dbReference type="GO" id="GO:0030488">
    <property type="term" value="P:tRNA methylation"/>
    <property type="evidence" value="ECO:0007669"/>
    <property type="project" value="TreeGrafter"/>
</dbReference>
<evidence type="ECO:0000256" key="5">
    <source>
        <dbReference type="ARBA" id="ARBA00022737"/>
    </source>
</evidence>
<keyword evidence="10" id="KW-1185">Reference proteome</keyword>
<dbReference type="InterPro" id="IPR036322">
    <property type="entry name" value="WD40_repeat_dom_sf"/>
</dbReference>
<dbReference type="PANTHER" id="PTHR14344">
    <property type="entry name" value="WD REPEAT PROTEIN"/>
    <property type="match status" value="1"/>
</dbReference>
<dbReference type="SUPFAM" id="SSF50978">
    <property type="entry name" value="WD40 repeat-like"/>
    <property type="match status" value="3"/>
</dbReference>
<dbReference type="PROSITE" id="PS50294">
    <property type="entry name" value="WD_REPEATS_REGION"/>
    <property type="match status" value="1"/>
</dbReference>
<evidence type="ECO:0000256" key="2">
    <source>
        <dbReference type="ARBA" id="ARBA00022490"/>
    </source>
</evidence>
<evidence type="ECO:0008006" key="11">
    <source>
        <dbReference type="Google" id="ProtNLM"/>
    </source>
</evidence>